<dbReference type="SUPFAM" id="SSF48179">
    <property type="entry name" value="6-phosphogluconate dehydrogenase C-terminal domain-like"/>
    <property type="match status" value="1"/>
</dbReference>
<proteinExistence type="predicted"/>
<evidence type="ECO:0000256" key="2">
    <source>
        <dbReference type="ARBA" id="ARBA00023027"/>
    </source>
</evidence>
<feature type="domain" description="Mannitol dehydrogenase N-terminal" evidence="3">
    <location>
        <begin position="39"/>
        <end position="87"/>
    </location>
</feature>
<dbReference type="Pfam" id="PF08125">
    <property type="entry name" value="Mannitol_dh_C"/>
    <property type="match status" value="1"/>
</dbReference>
<keyword evidence="2" id="KW-0520">NAD</keyword>
<evidence type="ECO:0000259" key="4">
    <source>
        <dbReference type="Pfam" id="PF08125"/>
    </source>
</evidence>
<dbReference type="AlphaFoldDB" id="A0A5C3QST2"/>
<dbReference type="GO" id="GO:0005829">
    <property type="term" value="C:cytosol"/>
    <property type="evidence" value="ECO:0007669"/>
    <property type="project" value="TreeGrafter"/>
</dbReference>
<evidence type="ECO:0000313" key="5">
    <source>
        <dbReference type="EMBL" id="TFL04587.1"/>
    </source>
</evidence>
<evidence type="ECO:0000256" key="1">
    <source>
        <dbReference type="ARBA" id="ARBA00023002"/>
    </source>
</evidence>
<dbReference type="InterPro" id="IPR013328">
    <property type="entry name" value="6PGD_dom2"/>
</dbReference>
<dbReference type="PANTHER" id="PTHR30524">
    <property type="entry name" value="MANNITOL-1-PHOSPHATE 5-DEHYDROGENASE"/>
    <property type="match status" value="1"/>
</dbReference>
<dbReference type="Pfam" id="PF01232">
    <property type="entry name" value="Mannitol_dh"/>
    <property type="match status" value="1"/>
</dbReference>
<dbReference type="OrthoDB" id="418169at2759"/>
<dbReference type="InterPro" id="IPR013118">
    <property type="entry name" value="Mannitol_DH_C"/>
</dbReference>
<protein>
    <submittedName>
        <fullName evidence="5">Mannitol dehydrogenase C-terminal domain-containing protein</fullName>
    </submittedName>
</protein>
<keyword evidence="1" id="KW-0560">Oxidoreductase</keyword>
<dbReference type="EMBL" id="ML178818">
    <property type="protein sequence ID" value="TFL04587.1"/>
    <property type="molecule type" value="Genomic_DNA"/>
</dbReference>
<dbReference type="InterPro" id="IPR036291">
    <property type="entry name" value="NAD(P)-bd_dom_sf"/>
</dbReference>
<dbReference type="PANTHER" id="PTHR30524:SF0">
    <property type="entry name" value="ALTRONATE OXIDOREDUCTASE-RELATED"/>
    <property type="match status" value="1"/>
</dbReference>
<dbReference type="Proteomes" id="UP000305067">
    <property type="component" value="Unassembled WGS sequence"/>
</dbReference>
<reference evidence="5 6" key="1">
    <citation type="journal article" date="2019" name="Nat. Ecol. Evol.">
        <title>Megaphylogeny resolves global patterns of mushroom evolution.</title>
        <authorList>
            <person name="Varga T."/>
            <person name="Krizsan K."/>
            <person name="Foldi C."/>
            <person name="Dima B."/>
            <person name="Sanchez-Garcia M."/>
            <person name="Sanchez-Ramirez S."/>
            <person name="Szollosi G.J."/>
            <person name="Szarkandi J.G."/>
            <person name="Papp V."/>
            <person name="Albert L."/>
            <person name="Andreopoulos W."/>
            <person name="Angelini C."/>
            <person name="Antonin V."/>
            <person name="Barry K.W."/>
            <person name="Bougher N.L."/>
            <person name="Buchanan P."/>
            <person name="Buyck B."/>
            <person name="Bense V."/>
            <person name="Catcheside P."/>
            <person name="Chovatia M."/>
            <person name="Cooper J."/>
            <person name="Damon W."/>
            <person name="Desjardin D."/>
            <person name="Finy P."/>
            <person name="Geml J."/>
            <person name="Haridas S."/>
            <person name="Hughes K."/>
            <person name="Justo A."/>
            <person name="Karasinski D."/>
            <person name="Kautmanova I."/>
            <person name="Kiss B."/>
            <person name="Kocsube S."/>
            <person name="Kotiranta H."/>
            <person name="LaButti K.M."/>
            <person name="Lechner B.E."/>
            <person name="Liimatainen K."/>
            <person name="Lipzen A."/>
            <person name="Lukacs Z."/>
            <person name="Mihaltcheva S."/>
            <person name="Morgado L.N."/>
            <person name="Niskanen T."/>
            <person name="Noordeloos M.E."/>
            <person name="Ohm R.A."/>
            <person name="Ortiz-Santana B."/>
            <person name="Ovrebo C."/>
            <person name="Racz N."/>
            <person name="Riley R."/>
            <person name="Savchenko A."/>
            <person name="Shiryaev A."/>
            <person name="Soop K."/>
            <person name="Spirin V."/>
            <person name="Szebenyi C."/>
            <person name="Tomsovsky M."/>
            <person name="Tulloss R.E."/>
            <person name="Uehling J."/>
            <person name="Grigoriev I.V."/>
            <person name="Vagvolgyi C."/>
            <person name="Papp T."/>
            <person name="Martin F.M."/>
            <person name="Miettinen O."/>
            <person name="Hibbett D.S."/>
            <person name="Nagy L.G."/>
        </authorList>
    </citation>
    <scope>NUCLEOTIDE SEQUENCE [LARGE SCALE GENOMIC DNA]</scope>
    <source>
        <strain evidence="5 6">CBS 309.79</strain>
    </source>
</reference>
<organism evidence="5 6">
    <name type="scientific">Pterulicium gracile</name>
    <dbReference type="NCBI Taxonomy" id="1884261"/>
    <lineage>
        <taxon>Eukaryota</taxon>
        <taxon>Fungi</taxon>
        <taxon>Dikarya</taxon>
        <taxon>Basidiomycota</taxon>
        <taxon>Agaricomycotina</taxon>
        <taxon>Agaricomycetes</taxon>
        <taxon>Agaricomycetidae</taxon>
        <taxon>Agaricales</taxon>
        <taxon>Pleurotineae</taxon>
        <taxon>Pterulaceae</taxon>
        <taxon>Pterulicium</taxon>
    </lineage>
</organism>
<dbReference type="InterPro" id="IPR013131">
    <property type="entry name" value="Mannitol_DH_N"/>
</dbReference>
<feature type="domain" description="Mannitol dehydrogenase C-terminal" evidence="4">
    <location>
        <begin position="167"/>
        <end position="283"/>
    </location>
</feature>
<dbReference type="Gene3D" id="3.40.50.720">
    <property type="entry name" value="NAD(P)-binding Rossmann-like Domain"/>
    <property type="match status" value="1"/>
</dbReference>
<dbReference type="SUPFAM" id="SSF51735">
    <property type="entry name" value="NAD(P)-binding Rossmann-fold domains"/>
    <property type="match status" value="1"/>
</dbReference>
<sequence length="328" mass="36269">MHGTSGFHVALQVIDAHVLRCIFDVDQDPRQTTYSRPLAIHFGAGSTGRGFMGPILVQAGYSVLFTDIDKGLINAIHHHGHYNVHYNLATEAYVITTAVGAFVLTRIAPTIAKALERMYVKMTLNIIACENTLHIAVEAFYEWVIEETALKQPLPHPIRHAKLTPQLTAHIERKLYTLNCGHAITAYLGYLQNPKTTIDVVIFGPDIQKIVLGAMSESGAALQKQHEDVLARFTNPNLNDVVSRVGRSPSRKLGAQDRLLGPVAMCKEFGLQRDNLLIGVAAALLDTTMFKTRKVLHTLQQMINEKGIEALIEGMVGEDKDVVLETYE</sequence>
<keyword evidence="6" id="KW-1185">Reference proteome</keyword>
<dbReference type="GO" id="GO:0008926">
    <property type="term" value="F:mannitol-1-phosphate 5-dehydrogenase activity"/>
    <property type="evidence" value="ECO:0007669"/>
    <property type="project" value="TreeGrafter"/>
</dbReference>
<dbReference type="GO" id="GO:0019592">
    <property type="term" value="P:mannitol catabolic process"/>
    <property type="evidence" value="ECO:0007669"/>
    <property type="project" value="TreeGrafter"/>
</dbReference>
<dbReference type="InterPro" id="IPR008927">
    <property type="entry name" value="6-PGluconate_DH-like_C_sf"/>
</dbReference>
<gene>
    <name evidence="5" type="ORF">BDV98DRAFT_648485</name>
</gene>
<evidence type="ECO:0000259" key="3">
    <source>
        <dbReference type="Pfam" id="PF01232"/>
    </source>
</evidence>
<dbReference type="STRING" id="1884261.A0A5C3QST2"/>
<dbReference type="Gene3D" id="1.10.1040.10">
    <property type="entry name" value="N-(1-d-carboxylethyl)-l-norvaline Dehydrogenase, domain 2"/>
    <property type="match status" value="1"/>
</dbReference>
<accession>A0A5C3QST2</accession>
<name>A0A5C3QST2_9AGAR</name>
<evidence type="ECO:0000313" key="6">
    <source>
        <dbReference type="Proteomes" id="UP000305067"/>
    </source>
</evidence>